<evidence type="ECO:0000313" key="2">
    <source>
        <dbReference type="EMBL" id="TFY55769.1"/>
    </source>
</evidence>
<feature type="region of interest" description="Disordered" evidence="1">
    <location>
        <begin position="62"/>
        <end position="81"/>
    </location>
</feature>
<sequence length="182" mass="20376">MVQHFKYQKDTGEHRPVFVQEPEQEGEKRIWAFFHESVTLEEQQKQTRAYLDTKGKAAKRLRKIQDKQQKPATSAAIQRELLKHEATSPAVGTSPLVHVVPKVGTSSLTQYSSNLATGVEKKPLETELETQSNEPKSDDTMSTTRTSTATKLEVPAPDKFKGQPGNGKPTLLPREVERVPSQ</sequence>
<comment type="caution">
    <text evidence="2">The sequence shown here is derived from an EMBL/GenBank/DDBJ whole genome shotgun (WGS) entry which is preliminary data.</text>
</comment>
<dbReference type="Proteomes" id="UP000298390">
    <property type="component" value="Unassembled WGS sequence"/>
</dbReference>
<dbReference type="AlphaFoldDB" id="A0A4Y9Y4Q3"/>
<organism evidence="2 3">
    <name type="scientific">Rhodofomes roseus</name>
    <dbReference type="NCBI Taxonomy" id="34475"/>
    <lineage>
        <taxon>Eukaryota</taxon>
        <taxon>Fungi</taxon>
        <taxon>Dikarya</taxon>
        <taxon>Basidiomycota</taxon>
        <taxon>Agaricomycotina</taxon>
        <taxon>Agaricomycetes</taxon>
        <taxon>Polyporales</taxon>
        <taxon>Rhodofomes</taxon>
    </lineage>
</organism>
<feature type="region of interest" description="Disordered" evidence="1">
    <location>
        <begin position="107"/>
        <end position="182"/>
    </location>
</feature>
<dbReference type="EMBL" id="SEKV01000562">
    <property type="protein sequence ID" value="TFY55769.1"/>
    <property type="molecule type" value="Genomic_DNA"/>
</dbReference>
<reference evidence="2 3" key="1">
    <citation type="submission" date="2019-01" db="EMBL/GenBank/DDBJ databases">
        <title>Genome sequencing of the rare red list fungi Fomitopsis rosea.</title>
        <authorList>
            <person name="Buettner E."/>
            <person name="Kellner H."/>
        </authorList>
    </citation>
    <scope>NUCLEOTIDE SEQUENCE [LARGE SCALE GENOMIC DNA]</scope>
    <source>
        <strain evidence="2 3">DSM 105464</strain>
    </source>
</reference>
<feature type="compositionally biased region" description="Low complexity" evidence="1">
    <location>
        <begin position="140"/>
        <end position="150"/>
    </location>
</feature>
<proteinExistence type="predicted"/>
<evidence type="ECO:0000256" key="1">
    <source>
        <dbReference type="SAM" id="MobiDB-lite"/>
    </source>
</evidence>
<name>A0A4Y9Y4Q3_9APHY</name>
<accession>A0A4Y9Y4Q3</accession>
<protein>
    <submittedName>
        <fullName evidence="2">Uncharacterized protein</fullName>
    </submittedName>
</protein>
<evidence type="ECO:0000313" key="3">
    <source>
        <dbReference type="Proteomes" id="UP000298390"/>
    </source>
</evidence>
<feature type="compositionally biased region" description="Polar residues" evidence="1">
    <location>
        <begin position="107"/>
        <end position="116"/>
    </location>
</feature>
<gene>
    <name evidence="2" type="ORF">EVJ58_g8042</name>
</gene>